<dbReference type="Pfam" id="PF02638">
    <property type="entry name" value="GHL10"/>
    <property type="match status" value="1"/>
</dbReference>
<dbReference type="InterPro" id="IPR017853">
    <property type="entry name" value="GH"/>
</dbReference>
<keyword evidence="2" id="KW-0472">Membrane</keyword>
<dbReference type="EMBL" id="FNQB01000002">
    <property type="protein sequence ID" value="SDZ31796.1"/>
    <property type="molecule type" value="Genomic_DNA"/>
</dbReference>
<sequence length="538" mass="60079">MWAFVPLTTTHRGPSVLAVQRRLLVGLVVVVLAVTVPAGCGLFNRSSESSRDGDSVGASLGTCDAQSLVAKRELRGMWLTTVSNIDFPSRPGLPEAKVKQEYRGWLDLAEKMNHNAVFVHVRPSGDAFWPSAYAPWSEWLTGVRGKDPGWDPLAWMIEETHARNLEFHAWFNPYRGSQPATSGGAGADFDKLARDHPLRKNPEWAVAFPEGAKNSRFYFDPGNPAARAHVEDAILDAVNRYAIDGVHFDDFFYPYPEGHEFNDDASYARYGDGKSRGDWRRANVDTFVQEVSQKIHEAKPWVRFGLSPFGIWRNKSSDPAGSPTRGLESYEAIYADTRKWVREKWLDYIVPQLYWNIGFDKADYAKLLPWWADTVKGTGVQLYVGQADYRIGEAGPWSKPAELDQQLTLNERYGVSGSIHFSAKQVKADRLGAVSRYRDAHYATPALVPTIERLRDARPSAPTPTGARRDGDRTVLTWRPVDDVTSYAIYRADPEAKTATLVDTIRANDLPSWIGPAASYCVTSLDRANNESEPVLVG</sequence>
<dbReference type="GO" id="GO:0005975">
    <property type="term" value="P:carbohydrate metabolic process"/>
    <property type="evidence" value="ECO:0007669"/>
    <property type="project" value="UniProtKB-ARBA"/>
</dbReference>
<reference evidence="5" key="1">
    <citation type="submission" date="2016-10" db="EMBL/GenBank/DDBJ databases">
        <authorList>
            <person name="Varghese N."/>
            <person name="Submissions S."/>
        </authorList>
    </citation>
    <scope>NUCLEOTIDE SEQUENCE [LARGE SCALE GENOMIC DNA]</scope>
    <source>
        <strain evidence="5">DSM 44718</strain>
    </source>
</reference>
<name>A0A1H3S1B0_9ACTN</name>
<dbReference type="InterPro" id="IPR003790">
    <property type="entry name" value="GHL10"/>
</dbReference>
<dbReference type="STRING" id="137265.SAMN05421684_4452"/>
<accession>A0A1H3S1B0</accession>
<evidence type="ECO:0000313" key="5">
    <source>
        <dbReference type="Proteomes" id="UP000199632"/>
    </source>
</evidence>
<gene>
    <name evidence="4" type="ORF">SAMN05421684_4452</name>
</gene>
<protein>
    <submittedName>
        <fullName evidence="4">Uncharacterized lipoprotein YddW, UPF0748 family</fullName>
    </submittedName>
</protein>
<dbReference type="Proteomes" id="UP000199632">
    <property type="component" value="Unassembled WGS sequence"/>
</dbReference>
<proteinExistence type="predicted"/>
<dbReference type="InterPro" id="IPR013783">
    <property type="entry name" value="Ig-like_fold"/>
</dbReference>
<keyword evidence="1" id="KW-0732">Signal</keyword>
<dbReference type="AlphaFoldDB" id="A0A1H3S1B0"/>
<keyword evidence="4" id="KW-0449">Lipoprotein</keyword>
<feature type="domain" description="Glycosyl hydrolase-like 10" evidence="3">
    <location>
        <begin position="73"/>
        <end position="394"/>
    </location>
</feature>
<evidence type="ECO:0000256" key="2">
    <source>
        <dbReference type="SAM" id="Phobius"/>
    </source>
</evidence>
<dbReference type="Gene3D" id="3.20.20.80">
    <property type="entry name" value="Glycosidases"/>
    <property type="match status" value="1"/>
</dbReference>
<keyword evidence="5" id="KW-1185">Reference proteome</keyword>
<keyword evidence="2" id="KW-1133">Transmembrane helix</keyword>
<evidence type="ECO:0000256" key="1">
    <source>
        <dbReference type="ARBA" id="ARBA00022729"/>
    </source>
</evidence>
<dbReference type="InterPro" id="IPR052177">
    <property type="entry name" value="Divisome_Glycosyl_Hydrolase"/>
</dbReference>
<dbReference type="Gene3D" id="2.60.40.10">
    <property type="entry name" value="Immunoglobulins"/>
    <property type="match status" value="1"/>
</dbReference>
<organism evidence="4 5">
    <name type="scientific">Asanoa ishikariensis</name>
    <dbReference type="NCBI Taxonomy" id="137265"/>
    <lineage>
        <taxon>Bacteria</taxon>
        <taxon>Bacillati</taxon>
        <taxon>Actinomycetota</taxon>
        <taxon>Actinomycetes</taxon>
        <taxon>Micromonosporales</taxon>
        <taxon>Micromonosporaceae</taxon>
        <taxon>Asanoa</taxon>
    </lineage>
</organism>
<dbReference type="PANTHER" id="PTHR43405">
    <property type="entry name" value="GLYCOSYL HYDROLASE DIGH"/>
    <property type="match status" value="1"/>
</dbReference>
<dbReference type="PANTHER" id="PTHR43405:SF1">
    <property type="entry name" value="GLYCOSYL HYDROLASE DIGH"/>
    <property type="match status" value="1"/>
</dbReference>
<dbReference type="OrthoDB" id="9773203at2"/>
<keyword evidence="2" id="KW-0812">Transmembrane</keyword>
<evidence type="ECO:0000259" key="3">
    <source>
        <dbReference type="Pfam" id="PF02638"/>
    </source>
</evidence>
<evidence type="ECO:0000313" key="4">
    <source>
        <dbReference type="EMBL" id="SDZ31796.1"/>
    </source>
</evidence>
<feature type="transmembrane region" description="Helical" evidence="2">
    <location>
        <begin position="23"/>
        <end position="43"/>
    </location>
</feature>
<dbReference type="SUPFAM" id="SSF51445">
    <property type="entry name" value="(Trans)glycosidases"/>
    <property type="match status" value="1"/>
</dbReference>